<keyword evidence="1" id="KW-0436">Ligase</keyword>
<name>A0A380FFL5_STAGA</name>
<evidence type="ECO:0000313" key="1">
    <source>
        <dbReference type="EMBL" id="SUM32550.1"/>
    </source>
</evidence>
<dbReference type="InterPro" id="IPR009061">
    <property type="entry name" value="DNA-bd_dom_put_sf"/>
</dbReference>
<dbReference type="EC" id="6.1.1.20" evidence="1"/>
<sequence>MFISKEWLETYVEIDQPINELAEKITRTGIEVDDIIDYTKEIKKISCR</sequence>
<dbReference type="EMBL" id="UHDK01000001">
    <property type="protein sequence ID" value="SUM32550.1"/>
    <property type="molecule type" value="Genomic_DNA"/>
</dbReference>
<gene>
    <name evidence="1" type="primary">pheT_1</name>
    <name evidence="1" type="ORF">NCTC12195_01996</name>
</gene>
<dbReference type="Proteomes" id="UP000255277">
    <property type="component" value="Unassembled WGS sequence"/>
</dbReference>
<accession>A0A380FFL5</accession>
<reference evidence="1 2" key="1">
    <citation type="submission" date="2018-06" db="EMBL/GenBank/DDBJ databases">
        <authorList>
            <consortium name="Pathogen Informatics"/>
            <person name="Doyle S."/>
        </authorList>
    </citation>
    <scope>NUCLEOTIDE SEQUENCE [LARGE SCALE GENOMIC DNA]</scope>
    <source>
        <strain evidence="1 2">NCTC12195</strain>
    </source>
</reference>
<keyword evidence="1" id="KW-0030">Aminoacyl-tRNA synthetase</keyword>
<organism evidence="1 2">
    <name type="scientific">Staphylococcus gallinarum</name>
    <dbReference type="NCBI Taxonomy" id="1293"/>
    <lineage>
        <taxon>Bacteria</taxon>
        <taxon>Bacillati</taxon>
        <taxon>Bacillota</taxon>
        <taxon>Bacilli</taxon>
        <taxon>Bacillales</taxon>
        <taxon>Staphylococcaceae</taxon>
        <taxon>Staphylococcus</taxon>
    </lineage>
</organism>
<protein>
    <submittedName>
        <fullName evidence="1">Phenylalanyl-tRNA synthetase subunit beta</fullName>
        <ecNumber evidence="1">6.1.1.20</ecNumber>
    </submittedName>
</protein>
<dbReference type="SUPFAM" id="SSF46955">
    <property type="entry name" value="Putative DNA-binding domain"/>
    <property type="match status" value="1"/>
</dbReference>
<proteinExistence type="predicted"/>
<dbReference type="Gene3D" id="3.30.56.10">
    <property type="match status" value="1"/>
</dbReference>
<evidence type="ECO:0000313" key="2">
    <source>
        <dbReference type="Proteomes" id="UP000255277"/>
    </source>
</evidence>
<dbReference type="AlphaFoldDB" id="A0A380FFL5"/>
<dbReference type="GO" id="GO:0004826">
    <property type="term" value="F:phenylalanine-tRNA ligase activity"/>
    <property type="evidence" value="ECO:0007669"/>
    <property type="project" value="UniProtKB-EC"/>
</dbReference>